<dbReference type="GO" id="GO:0019843">
    <property type="term" value="F:rRNA binding"/>
    <property type="evidence" value="ECO:0007669"/>
    <property type="project" value="UniProtKB-UniRule"/>
</dbReference>
<evidence type="ECO:0000313" key="9">
    <source>
        <dbReference type="EMBL" id="ARO87536.1"/>
    </source>
</evidence>
<dbReference type="InterPro" id="IPR009027">
    <property type="entry name" value="Ribosomal_bL9/RNase_H1_N"/>
</dbReference>
<evidence type="ECO:0000313" key="10">
    <source>
        <dbReference type="Proteomes" id="UP000012179"/>
    </source>
</evidence>
<dbReference type="InterPro" id="IPR036791">
    <property type="entry name" value="Ribosomal_bL9_C_sf"/>
</dbReference>
<keyword evidence="2 7" id="KW-0699">rRNA-binding</keyword>
<dbReference type="EMBL" id="CP021106">
    <property type="protein sequence ID" value="ARO87536.1"/>
    <property type="molecule type" value="Genomic_DNA"/>
</dbReference>
<dbReference type="GO" id="GO:1990904">
    <property type="term" value="C:ribonucleoprotein complex"/>
    <property type="evidence" value="ECO:0007669"/>
    <property type="project" value="UniProtKB-KW"/>
</dbReference>
<sequence length="151" mass="16160">MQIILMEKVVNLGQLGDVVKVKNGYARNFLIPQGKAKRATPAAIAEFDAKRAELEKTQAEVLADAQARAAKLDGLMVQITQKAGVDGKLFGSVTNADIEEALKAQGFEVERSMIRMPQGSLKQVGDHPLTIALHSDVLAHIVVSVLGEATS</sequence>
<dbReference type="GO" id="GO:0006412">
    <property type="term" value="P:translation"/>
    <property type="evidence" value="ECO:0007669"/>
    <property type="project" value="UniProtKB-UniRule"/>
</dbReference>
<dbReference type="InterPro" id="IPR020070">
    <property type="entry name" value="Ribosomal_bL9_N"/>
</dbReference>
<dbReference type="PANTHER" id="PTHR21368">
    <property type="entry name" value="50S RIBOSOMAL PROTEIN L9"/>
    <property type="match status" value="1"/>
</dbReference>
<dbReference type="InterPro" id="IPR020069">
    <property type="entry name" value="Ribosomal_bL9_C"/>
</dbReference>
<comment type="function">
    <text evidence="7">Binds to the 23S rRNA.</text>
</comment>
<dbReference type="Gene3D" id="3.40.5.10">
    <property type="entry name" value="Ribosomal protein L9, N-terminal domain"/>
    <property type="match status" value="1"/>
</dbReference>
<dbReference type="InterPro" id="IPR036935">
    <property type="entry name" value="Ribosomal_bL9_N_sf"/>
</dbReference>
<dbReference type="Pfam" id="PF03948">
    <property type="entry name" value="Ribosomal_L9_C"/>
    <property type="match status" value="1"/>
</dbReference>
<dbReference type="OrthoDB" id="9788336at2"/>
<dbReference type="AlphaFoldDB" id="A0A1W6SP24"/>
<dbReference type="GO" id="GO:0003735">
    <property type="term" value="F:structural constituent of ribosome"/>
    <property type="evidence" value="ECO:0007669"/>
    <property type="project" value="InterPro"/>
</dbReference>
<gene>
    <name evidence="7" type="primary">rplI</name>
    <name evidence="9" type="ORF">EBAPG3_006995</name>
</gene>
<name>A0A1W6SP24_9PROT</name>
<dbReference type="Pfam" id="PF01281">
    <property type="entry name" value="Ribosomal_L9_N"/>
    <property type="match status" value="1"/>
</dbReference>
<keyword evidence="5 7" id="KW-0687">Ribonucleoprotein</keyword>
<keyword evidence="10" id="KW-1185">Reference proteome</keyword>
<dbReference type="SUPFAM" id="SSF55658">
    <property type="entry name" value="L9 N-domain-like"/>
    <property type="match status" value="1"/>
</dbReference>
<keyword evidence="3 7" id="KW-0694">RNA-binding</keyword>
<evidence type="ECO:0000256" key="2">
    <source>
        <dbReference type="ARBA" id="ARBA00022730"/>
    </source>
</evidence>
<dbReference type="InterPro" id="IPR020594">
    <property type="entry name" value="Ribosomal_bL9_bac/chp"/>
</dbReference>
<evidence type="ECO:0000259" key="8">
    <source>
        <dbReference type="PROSITE" id="PS00651"/>
    </source>
</evidence>
<protein>
    <recommendedName>
        <fullName evidence="6 7">Large ribosomal subunit protein bL9</fullName>
    </recommendedName>
</protein>
<evidence type="ECO:0000256" key="4">
    <source>
        <dbReference type="ARBA" id="ARBA00022980"/>
    </source>
</evidence>
<organism evidence="9 10">
    <name type="scientific">Nitrosospira lacus</name>
    <dbReference type="NCBI Taxonomy" id="1288494"/>
    <lineage>
        <taxon>Bacteria</taxon>
        <taxon>Pseudomonadati</taxon>
        <taxon>Pseudomonadota</taxon>
        <taxon>Betaproteobacteria</taxon>
        <taxon>Nitrosomonadales</taxon>
        <taxon>Nitrosomonadaceae</taxon>
        <taxon>Nitrosospira</taxon>
    </lineage>
</organism>
<dbReference type="InterPro" id="IPR000244">
    <property type="entry name" value="Ribosomal_bL9"/>
</dbReference>
<evidence type="ECO:0000256" key="1">
    <source>
        <dbReference type="ARBA" id="ARBA00010605"/>
    </source>
</evidence>
<dbReference type="Gene3D" id="3.10.430.100">
    <property type="entry name" value="Ribosomal protein L9, C-terminal domain"/>
    <property type="match status" value="1"/>
</dbReference>
<dbReference type="GO" id="GO:0005840">
    <property type="term" value="C:ribosome"/>
    <property type="evidence" value="ECO:0007669"/>
    <property type="project" value="UniProtKB-KW"/>
</dbReference>
<evidence type="ECO:0000256" key="6">
    <source>
        <dbReference type="ARBA" id="ARBA00035292"/>
    </source>
</evidence>
<dbReference type="eggNOG" id="COG0359">
    <property type="taxonomic scope" value="Bacteria"/>
</dbReference>
<dbReference type="KEGG" id="nlc:EBAPG3_006995"/>
<reference evidence="9 10" key="1">
    <citation type="journal article" date="2015" name="Int. J. Syst. Evol. Microbiol.">
        <title>Nitrosospira lacus sp. nov., a psychrotolerant, ammonia-oxidizing bacterium from sandy lake sediment.</title>
        <authorList>
            <person name="Urakawa H."/>
            <person name="Garcia J.C."/>
            <person name="Nielsen J.L."/>
            <person name="Le V.Q."/>
            <person name="Kozlowski J.A."/>
            <person name="Stein L.Y."/>
            <person name="Lim C.K."/>
            <person name="Pommerening-Roser A."/>
            <person name="Martens-Habbena W."/>
            <person name="Stahl D.A."/>
            <person name="Klotz M.G."/>
        </authorList>
    </citation>
    <scope>NUCLEOTIDE SEQUENCE [LARGE SCALE GENOMIC DNA]</scope>
    <source>
        <strain evidence="9 10">APG3</strain>
    </source>
</reference>
<proteinExistence type="inferred from homology"/>
<dbReference type="HAMAP" id="MF_00503">
    <property type="entry name" value="Ribosomal_bL9"/>
    <property type="match status" value="1"/>
</dbReference>
<evidence type="ECO:0000256" key="3">
    <source>
        <dbReference type="ARBA" id="ARBA00022884"/>
    </source>
</evidence>
<dbReference type="SUPFAM" id="SSF55653">
    <property type="entry name" value="Ribosomal protein L9 C-domain"/>
    <property type="match status" value="1"/>
</dbReference>
<dbReference type="NCBIfam" id="TIGR00158">
    <property type="entry name" value="L9"/>
    <property type="match status" value="1"/>
</dbReference>
<comment type="similarity">
    <text evidence="1 7">Belongs to the bacterial ribosomal protein bL9 family.</text>
</comment>
<evidence type="ECO:0000256" key="7">
    <source>
        <dbReference type="HAMAP-Rule" id="MF_00503"/>
    </source>
</evidence>
<accession>A0A1W6SP24</accession>
<keyword evidence="4 7" id="KW-0689">Ribosomal protein</keyword>
<dbReference type="PROSITE" id="PS00651">
    <property type="entry name" value="RIBOSOMAL_L9"/>
    <property type="match status" value="1"/>
</dbReference>
<dbReference type="Proteomes" id="UP000012179">
    <property type="component" value="Chromosome"/>
</dbReference>
<evidence type="ECO:0000256" key="5">
    <source>
        <dbReference type="ARBA" id="ARBA00023274"/>
    </source>
</evidence>
<feature type="domain" description="Ribosomal protein L9" evidence="8">
    <location>
        <begin position="13"/>
        <end position="40"/>
    </location>
</feature>
<dbReference type="RefSeq" id="WP_004180038.1">
    <property type="nucleotide sequence ID" value="NZ_CP021106.3"/>
</dbReference>